<name>A0A846Y4S9_9NOCA</name>
<comment type="caution">
    <text evidence="1">The sequence shown here is derived from an EMBL/GenBank/DDBJ whole genome shotgun (WGS) entry which is preliminary data.</text>
</comment>
<accession>A0A846Y4S9</accession>
<gene>
    <name evidence="1" type="ORF">HGA08_30505</name>
</gene>
<dbReference type="Proteomes" id="UP000565711">
    <property type="component" value="Unassembled WGS sequence"/>
</dbReference>
<evidence type="ECO:0000313" key="2">
    <source>
        <dbReference type="Proteomes" id="UP000565711"/>
    </source>
</evidence>
<evidence type="ECO:0000313" key="1">
    <source>
        <dbReference type="EMBL" id="NKY54516.1"/>
    </source>
</evidence>
<dbReference type="AlphaFoldDB" id="A0A846Y4S9"/>
<dbReference type="RefSeq" id="WP_067882192.1">
    <property type="nucleotide sequence ID" value="NZ_JAAXOP010000032.1"/>
</dbReference>
<organism evidence="1 2">
    <name type="scientific">Nocardia vermiculata</name>
    <dbReference type="NCBI Taxonomy" id="257274"/>
    <lineage>
        <taxon>Bacteria</taxon>
        <taxon>Bacillati</taxon>
        <taxon>Actinomycetota</taxon>
        <taxon>Actinomycetes</taxon>
        <taxon>Mycobacteriales</taxon>
        <taxon>Nocardiaceae</taxon>
        <taxon>Nocardia</taxon>
    </lineage>
</organism>
<protein>
    <submittedName>
        <fullName evidence="1">Uncharacterized protein</fullName>
    </submittedName>
</protein>
<sequence>MLESPLDTTPSDSRPGAVGLVRPELSRAETATHALGIQCHAELLGYRWIYTVRPPQGTRDPVGYTLGIAASMDAAAIITVDTDHLDGRPELVSDSFDLATLAPPRLWRVGSPEPFPVQSVSLHDCTWDPTQLEHDCASRLWHTHRDCLPDCRARLAAGAALSAHDEVD</sequence>
<dbReference type="EMBL" id="JAAXOP010000032">
    <property type="protein sequence ID" value="NKY54516.1"/>
    <property type="molecule type" value="Genomic_DNA"/>
</dbReference>
<keyword evidence="2" id="KW-1185">Reference proteome</keyword>
<reference evidence="1 2" key="1">
    <citation type="submission" date="2020-04" db="EMBL/GenBank/DDBJ databases">
        <title>MicrobeNet Type strains.</title>
        <authorList>
            <person name="Nicholson A.C."/>
        </authorList>
    </citation>
    <scope>NUCLEOTIDE SEQUENCE [LARGE SCALE GENOMIC DNA]</scope>
    <source>
        <strain evidence="1 2">JCM 12354</strain>
    </source>
</reference>
<proteinExistence type="predicted"/>